<evidence type="ECO:0000256" key="1">
    <source>
        <dbReference type="SAM" id="MobiDB-lite"/>
    </source>
</evidence>
<sequence>MDISVLAQRRRRLCHLTIWKLLLIVGIVVIAGLVVSQCFAFALLYGRTFSLYPSNKVSIVMVVRNATVLSSSQSNKSFVPDDTSDSGKETGYEKETKEPDKRNDPASVDKDDPKASTKLTLSNVQNQAGILSIVSQRISTNGMGSSDADSRTLDSLIADKNSVCNVKQTEGCQPKDRKMKPLQFVSITFNNNSTMTSISRSVLKRWEKQPISISQMNSILLNGHVSSHYVRPRWFSVRDRELLSAKSQIETAPVIRNTPRLYASLFRNVSTFKRSYDLMEHTLRIYIYREGEKPIFHQPRMRGIYASEGWFMKLIEGNKKFVVRDPRIAHLFYLPFSSQMLRTELSGKNIHGQKDLEKHLKNYIDLIAGKYRFWNRTGGVDRFLVACHDWASHVTRQHMSNCIRSLCNANVVKGFKIGKDTTLPVTYMHSVEDPVKDLGGRHPSQRYILAFFAGGMHGYVRPILLQYWENKEPDMKVFGPMPRDIEGKKIYREYMKSSKYCICARGYEVHTPRVVESIFYECVPVIISDNYVPPFFEVLNWEAFSVIIQEKDIPNLRNILLSIPQEKYLAMQLRVKKVQKHFLWHKKPVQYDLFHMVLHSVWYNRVFQINPRGYSNVILPAALSVYWSDLKDTVAGLALVQSPYGGTPLASDILREGQIADKETRKIMEFLICKLIKGDIRALEDLTYEKRKEFIMKHKLPENIPLISFHSKASIAPGVLATMTHIAHAELPWLLFPTFGNEESDNVQAGRQVPVVIPLSAAMAVCALHLQLRYGEKSDGLVTCRDAEVPGSVVVRPDKKLDHAWMVYSSRKKNPSEPDACEMCEALLTLLVELGKMKQEARENSKD</sequence>
<keyword evidence="2" id="KW-0472">Membrane</keyword>
<evidence type="ECO:0000313" key="5">
    <source>
        <dbReference type="Proteomes" id="UP000237347"/>
    </source>
</evidence>
<evidence type="ECO:0000259" key="3">
    <source>
        <dbReference type="Pfam" id="PF03016"/>
    </source>
</evidence>
<dbReference type="AlphaFoldDB" id="A0AAW0KXF3"/>
<dbReference type="Gene3D" id="3.40.50.1820">
    <property type="entry name" value="alpha/beta hydrolase"/>
    <property type="match status" value="1"/>
</dbReference>
<feature type="transmembrane region" description="Helical" evidence="2">
    <location>
        <begin position="21"/>
        <end position="45"/>
    </location>
</feature>
<keyword evidence="5" id="KW-1185">Reference proteome</keyword>
<dbReference type="EMBL" id="PKMF04000211">
    <property type="protein sequence ID" value="KAK7842998.1"/>
    <property type="molecule type" value="Genomic_DNA"/>
</dbReference>
<dbReference type="InterPro" id="IPR029058">
    <property type="entry name" value="AB_hydrolase_fold"/>
</dbReference>
<evidence type="ECO:0000313" key="4">
    <source>
        <dbReference type="EMBL" id="KAK7842998.1"/>
    </source>
</evidence>
<evidence type="ECO:0000256" key="2">
    <source>
        <dbReference type="SAM" id="Phobius"/>
    </source>
</evidence>
<accession>A0AAW0KXF3</accession>
<feature type="compositionally biased region" description="Basic and acidic residues" evidence="1">
    <location>
        <begin position="85"/>
        <end position="115"/>
    </location>
</feature>
<dbReference type="InterPro" id="IPR040911">
    <property type="entry name" value="Exostosin_GT47"/>
</dbReference>
<feature type="domain" description="Exostosin GT47" evidence="3">
    <location>
        <begin position="280"/>
        <end position="561"/>
    </location>
</feature>
<keyword evidence="2" id="KW-1133">Transmembrane helix</keyword>
<gene>
    <name evidence="4" type="ORF">CFP56_013175</name>
</gene>
<feature type="region of interest" description="Disordered" evidence="1">
    <location>
        <begin position="73"/>
        <end position="119"/>
    </location>
</feature>
<dbReference type="Pfam" id="PF03016">
    <property type="entry name" value="Exostosin_GT47"/>
    <property type="match status" value="1"/>
</dbReference>
<dbReference type="PANTHER" id="PTHR31934">
    <property type="entry name" value="ALPHA/BETA-HYDROLASES SUPERFAMILY PROTEIN"/>
    <property type="match status" value="1"/>
</dbReference>
<dbReference type="PANTHER" id="PTHR31934:SF5">
    <property type="entry name" value="OS05G0557900 PROTEIN"/>
    <property type="match status" value="1"/>
</dbReference>
<reference evidence="4 5" key="1">
    <citation type="journal article" date="2018" name="Sci. Data">
        <title>The draft genome sequence of cork oak.</title>
        <authorList>
            <person name="Ramos A.M."/>
            <person name="Usie A."/>
            <person name="Barbosa P."/>
            <person name="Barros P.M."/>
            <person name="Capote T."/>
            <person name="Chaves I."/>
            <person name="Simoes F."/>
            <person name="Abreu I."/>
            <person name="Carrasquinho I."/>
            <person name="Faro C."/>
            <person name="Guimaraes J.B."/>
            <person name="Mendonca D."/>
            <person name="Nobrega F."/>
            <person name="Rodrigues L."/>
            <person name="Saibo N.J.M."/>
            <person name="Varela M.C."/>
            <person name="Egas C."/>
            <person name="Matos J."/>
            <person name="Miguel C.M."/>
            <person name="Oliveira M.M."/>
            <person name="Ricardo C.P."/>
            <person name="Goncalves S."/>
        </authorList>
    </citation>
    <scope>NUCLEOTIDE SEQUENCE [LARGE SCALE GENOMIC DNA]</scope>
    <source>
        <strain evidence="5">cv. HL8</strain>
    </source>
</reference>
<dbReference type="Proteomes" id="UP000237347">
    <property type="component" value="Unassembled WGS sequence"/>
</dbReference>
<organism evidence="4 5">
    <name type="scientific">Quercus suber</name>
    <name type="common">Cork oak</name>
    <dbReference type="NCBI Taxonomy" id="58331"/>
    <lineage>
        <taxon>Eukaryota</taxon>
        <taxon>Viridiplantae</taxon>
        <taxon>Streptophyta</taxon>
        <taxon>Embryophyta</taxon>
        <taxon>Tracheophyta</taxon>
        <taxon>Spermatophyta</taxon>
        <taxon>Magnoliopsida</taxon>
        <taxon>eudicotyledons</taxon>
        <taxon>Gunneridae</taxon>
        <taxon>Pentapetalae</taxon>
        <taxon>rosids</taxon>
        <taxon>fabids</taxon>
        <taxon>Fagales</taxon>
        <taxon>Fagaceae</taxon>
        <taxon>Quercus</taxon>
    </lineage>
</organism>
<name>A0AAW0KXF3_QUESU</name>
<keyword evidence="2" id="KW-0812">Transmembrane</keyword>
<protein>
    <submittedName>
        <fullName evidence="4">Glycosyltransferase</fullName>
    </submittedName>
</protein>
<comment type="caution">
    <text evidence="4">The sequence shown here is derived from an EMBL/GenBank/DDBJ whole genome shotgun (WGS) entry which is preliminary data.</text>
</comment>
<proteinExistence type="predicted"/>